<dbReference type="EMBL" id="AOPY01001519">
    <property type="protein sequence ID" value="EPJ37134.1"/>
    <property type="molecule type" value="Genomic_DNA"/>
</dbReference>
<name>S4NFE0_9ACTN</name>
<accession>S4NFE0</accession>
<dbReference type="Proteomes" id="UP000015001">
    <property type="component" value="Unassembled WGS sequence"/>
</dbReference>
<feature type="compositionally biased region" description="Low complexity" evidence="1">
    <location>
        <begin position="151"/>
        <end position="163"/>
    </location>
</feature>
<keyword evidence="3" id="KW-1185">Reference proteome</keyword>
<dbReference type="PATRIC" id="fig|1283301.3.peg.5710"/>
<evidence type="ECO:0000313" key="3">
    <source>
        <dbReference type="Proteomes" id="UP000015001"/>
    </source>
</evidence>
<protein>
    <submittedName>
        <fullName evidence="2">Putative WD repeat-containing protein</fullName>
    </submittedName>
</protein>
<organism evidence="2 3">
    <name type="scientific">Streptomyces afghaniensis 772</name>
    <dbReference type="NCBI Taxonomy" id="1283301"/>
    <lineage>
        <taxon>Bacteria</taxon>
        <taxon>Bacillati</taxon>
        <taxon>Actinomycetota</taxon>
        <taxon>Actinomycetes</taxon>
        <taxon>Kitasatosporales</taxon>
        <taxon>Streptomycetaceae</taxon>
        <taxon>Streptomyces</taxon>
    </lineage>
</organism>
<comment type="caution">
    <text evidence="2">The sequence shown here is derived from an EMBL/GenBank/DDBJ whole genome shotgun (WGS) entry which is preliminary data.</text>
</comment>
<feature type="region of interest" description="Disordered" evidence="1">
    <location>
        <begin position="132"/>
        <end position="173"/>
    </location>
</feature>
<dbReference type="AlphaFoldDB" id="S4NFE0"/>
<dbReference type="HOGENOM" id="CLU_839151_0_0_11"/>
<feature type="region of interest" description="Disordered" evidence="1">
    <location>
        <begin position="1"/>
        <end position="35"/>
    </location>
</feature>
<evidence type="ECO:0000256" key="1">
    <source>
        <dbReference type="SAM" id="MobiDB-lite"/>
    </source>
</evidence>
<gene>
    <name evidence="2" type="ORF">STAFG_5741</name>
</gene>
<feature type="region of interest" description="Disordered" evidence="1">
    <location>
        <begin position="71"/>
        <end position="91"/>
    </location>
</feature>
<sequence>MGSAPGLVDDLVDDPGGESTFHGQAGGGGRTGDHFAQFVPAQRSDQQVRPADGLGQLTVVGAVTVEVAADRDRHAQPALRPRGRQQQSEEPVAFRAVVAEGEQLLELIDDHPGLRVAVARDERLLVRARGPLPRCEHPDHRRPLRPRRLSQPRNQPRPQQRRLTAAGRPEHRREPVLTHQLHQVGDEGLPPEEQIAVVRLEAGQPPVRRPLVRRGRTDLGVRLPPASLPLVRIAVQRLGVRPHDRQRRQLLTGRRLGHRGDRVAGPLGDLPVRGLPGLLPEHPQIVRKPLHGTGVGVDRLLASPHRDTSQTRSSKNRRSSYVSAPSRAISA</sequence>
<feature type="region of interest" description="Disordered" evidence="1">
    <location>
        <begin position="301"/>
        <end position="331"/>
    </location>
</feature>
<proteinExistence type="predicted"/>
<evidence type="ECO:0000313" key="2">
    <source>
        <dbReference type="EMBL" id="EPJ37134.1"/>
    </source>
</evidence>
<reference evidence="2 3" key="1">
    <citation type="submission" date="2013-02" db="EMBL/GenBank/DDBJ databases">
        <title>Draft Genome Sequence of Streptomyces afghaniensis, Which Produces Compounds of the Julimycin B-Complex.</title>
        <authorList>
            <person name="Gruening B.A."/>
            <person name="Praeg A."/>
            <person name="Erxleben A."/>
            <person name="Guenther S."/>
            <person name="Fiedler H.-P."/>
            <person name="Goodfellow M."/>
            <person name="Mueller M."/>
        </authorList>
    </citation>
    <scope>NUCLEOTIDE SEQUENCE [LARGE SCALE GENOMIC DNA]</scope>
    <source>
        <strain evidence="2 3">772</strain>
    </source>
</reference>